<sequence>MATYVIGTNSVHTSAEVCDYLSRRIDAGDVLHVVNSHRGGDETDSEDVRDGEDALNVVTSRLGDLVDVETHQYIRGNDAADDILQCADEQDADEIVIGIRKRNPTSKIVFGSTAQDVLLNSNIPMAVVPLEKV</sequence>
<dbReference type="SUPFAM" id="SSF52402">
    <property type="entry name" value="Adenine nucleotide alpha hydrolases-like"/>
    <property type="match status" value="1"/>
</dbReference>
<dbReference type="Proteomes" id="UP000198902">
    <property type="component" value="Unassembled WGS sequence"/>
</dbReference>
<dbReference type="EMBL" id="CSTE01000006">
    <property type="protein sequence ID" value="CQR53438.1"/>
    <property type="molecule type" value="Genomic_DNA"/>
</dbReference>
<organism evidence="2 3">
    <name type="scientific">Haloferax massiliensis</name>
    <dbReference type="NCBI Taxonomy" id="1476858"/>
    <lineage>
        <taxon>Archaea</taxon>
        <taxon>Methanobacteriati</taxon>
        <taxon>Methanobacteriota</taxon>
        <taxon>Stenosarchaea group</taxon>
        <taxon>Halobacteria</taxon>
        <taxon>Halobacteriales</taxon>
        <taxon>Haloferacaceae</taxon>
        <taxon>Haloferax</taxon>
    </lineage>
</organism>
<dbReference type="AlphaFoldDB" id="A0A0D6JW58"/>
<dbReference type="Gene3D" id="3.40.50.620">
    <property type="entry name" value="HUPs"/>
    <property type="match status" value="1"/>
</dbReference>
<keyword evidence="3" id="KW-1185">Reference proteome</keyword>
<dbReference type="RefSeq" id="WP_089781340.1">
    <property type="nucleotide sequence ID" value="NZ_CABLRR010000006.1"/>
</dbReference>
<proteinExistence type="predicted"/>
<dbReference type="Pfam" id="PF00582">
    <property type="entry name" value="Usp"/>
    <property type="match status" value="1"/>
</dbReference>
<dbReference type="OrthoDB" id="281037at2157"/>
<feature type="domain" description="UspA" evidence="1">
    <location>
        <begin position="30"/>
        <end position="129"/>
    </location>
</feature>
<gene>
    <name evidence="2" type="ORF">BN996_03615</name>
</gene>
<evidence type="ECO:0000313" key="3">
    <source>
        <dbReference type="Proteomes" id="UP000198902"/>
    </source>
</evidence>
<evidence type="ECO:0000259" key="1">
    <source>
        <dbReference type="Pfam" id="PF00582"/>
    </source>
</evidence>
<protein>
    <submittedName>
        <fullName evidence="2">Universal stress protein</fullName>
    </submittedName>
</protein>
<dbReference type="InterPro" id="IPR006016">
    <property type="entry name" value="UspA"/>
</dbReference>
<reference evidence="3" key="1">
    <citation type="submission" date="2015-03" db="EMBL/GenBank/DDBJ databases">
        <authorList>
            <person name="Urmite Genomes"/>
        </authorList>
    </citation>
    <scope>NUCLEOTIDE SEQUENCE [LARGE SCALE GENOMIC DNA]</scope>
    <source>
        <strain evidence="3">Arc-Hr</strain>
    </source>
</reference>
<evidence type="ECO:0000313" key="2">
    <source>
        <dbReference type="EMBL" id="CQR53438.1"/>
    </source>
</evidence>
<dbReference type="CDD" id="cd00293">
    <property type="entry name" value="USP-like"/>
    <property type="match status" value="1"/>
</dbReference>
<accession>A0A0D6JW58</accession>
<dbReference type="InterPro" id="IPR014729">
    <property type="entry name" value="Rossmann-like_a/b/a_fold"/>
</dbReference>
<name>A0A0D6JW58_9EURY</name>